<evidence type="ECO:0000256" key="1">
    <source>
        <dbReference type="SAM" id="Coils"/>
    </source>
</evidence>
<comment type="caution">
    <text evidence="2">The sequence shown here is derived from an EMBL/GenBank/DDBJ whole genome shotgun (WGS) entry which is preliminary data.</text>
</comment>
<dbReference type="AlphaFoldDB" id="A0A814AU83"/>
<name>A0A814AU83_9BILA</name>
<evidence type="ECO:0000313" key="3">
    <source>
        <dbReference type="Proteomes" id="UP000663879"/>
    </source>
</evidence>
<keyword evidence="3" id="KW-1185">Reference proteome</keyword>
<accession>A0A814AU83</accession>
<sequence>MSDNRFSPNYYNSVYNKPKSLVQNEAPNLHQINENLNESNQLKEINNRLDFYINAVKDLTQYIKFTNLQSPANHHINTNQTIPNNSLLFSMRNLEKDLEALKQLYEEEIKLMKFEIEELST</sequence>
<keyword evidence="1" id="KW-0175">Coiled coil</keyword>
<protein>
    <submittedName>
        <fullName evidence="2">Uncharacterized protein</fullName>
    </submittedName>
</protein>
<dbReference type="EMBL" id="CAJNOC010002220">
    <property type="protein sequence ID" value="CAF0919926.1"/>
    <property type="molecule type" value="Genomic_DNA"/>
</dbReference>
<proteinExistence type="predicted"/>
<organism evidence="2 3">
    <name type="scientific">Brachionus calyciflorus</name>
    <dbReference type="NCBI Taxonomy" id="104777"/>
    <lineage>
        <taxon>Eukaryota</taxon>
        <taxon>Metazoa</taxon>
        <taxon>Spiralia</taxon>
        <taxon>Gnathifera</taxon>
        <taxon>Rotifera</taxon>
        <taxon>Eurotatoria</taxon>
        <taxon>Monogononta</taxon>
        <taxon>Pseudotrocha</taxon>
        <taxon>Ploima</taxon>
        <taxon>Brachionidae</taxon>
        <taxon>Brachionus</taxon>
    </lineage>
</organism>
<gene>
    <name evidence="2" type="ORF">OXX778_LOCUS12331</name>
</gene>
<reference evidence="2" key="1">
    <citation type="submission" date="2021-02" db="EMBL/GenBank/DDBJ databases">
        <authorList>
            <person name="Nowell W R."/>
        </authorList>
    </citation>
    <scope>NUCLEOTIDE SEQUENCE</scope>
    <source>
        <strain evidence="2">Ploen Becks lab</strain>
    </source>
</reference>
<evidence type="ECO:0000313" key="2">
    <source>
        <dbReference type="EMBL" id="CAF0919926.1"/>
    </source>
</evidence>
<feature type="non-terminal residue" evidence="2">
    <location>
        <position position="1"/>
    </location>
</feature>
<feature type="coiled-coil region" evidence="1">
    <location>
        <begin position="84"/>
        <end position="111"/>
    </location>
</feature>
<dbReference type="Proteomes" id="UP000663879">
    <property type="component" value="Unassembled WGS sequence"/>
</dbReference>